<dbReference type="InterPro" id="IPR027643">
    <property type="entry name" value="Formin-like_plant"/>
</dbReference>
<dbReference type="Proteomes" id="UP000504603">
    <property type="component" value="Unplaced"/>
</dbReference>
<dbReference type="InterPro" id="IPR042201">
    <property type="entry name" value="FH2_Formin_sf"/>
</dbReference>
<keyword evidence="4" id="KW-0812">Transmembrane</keyword>
<evidence type="ECO:0000313" key="6">
    <source>
        <dbReference type="Proteomes" id="UP000504603"/>
    </source>
</evidence>
<feature type="transmembrane region" description="Helical" evidence="4">
    <location>
        <begin position="111"/>
        <end position="135"/>
    </location>
</feature>
<feature type="domain" description="FH2" evidence="5">
    <location>
        <begin position="270"/>
        <end position="692"/>
    </location>
</feature>
<dbReference type="GO" id="GO:0045010">
    <property type="term" value="P:actin nucleation"/>
    <property type="evidence" value="ECO:0007669"/>
    <property type="project" value="InterPro"/>
</dbReference>
<dbReference type="GeneID" id="111019290"/>
<evidence type="ECO:0000256" key="2">
    <source>
        <dbReference type="RuleBase" id="RU361260"/>
    </source>
</evidence>
<dbReference type="PANTHER" id="PTHR23213">
    <property type="entry name" value="FORMIN-RELATED"/>
    <property type="match status" value="1"/>
</dbReference>
<dbReference type="SUPFAM" id="SSF101447">
    <property type="entry name" value="Formin homology 2 domain (FH2 domain)"/>
    <property type="match status" value="1"/>
</dbReference>
<dbReference type="RefSeq" id="XP_022151328.1">
    <property type="nucleotide sequence ID" value="XM_022295636.1"/>
</dbReference>
<dbReference type="Pfam" id="PF02181">
    <property type="entry name" value="FH2"/>
    <property type="match status" value="1"/>
</dbReference>
<sequence>YNTISVSVLSLSNSSKTAMAAMLRPWPFLHSSILYFIYIIPLCCSNSVFPQNIETSYPFPLPFHLPTINNNTSDNLSIISRRPPPLPPPPTPPPPPQEAVQPQFKPTSKKAAIVTIAVSTAAAAVLVFLCLLFFIRRCILAKGEEEQDNTSSQSREGLALVNQNEFKRFNGNFNGFILEENGLDVIYWKEPARKKSKKNEEEIQGPRMPERVQETPLLHGRSSTKMEVRDHSLSSSQALPWLPPPPAPLQARKRRPPPPPPAMAGGNPGQSLVGNDQARLKPLHWDKVNTNVDHAMVWDKIDGGSFRFNGDLMEALFGYVATNKKSPPKRCTKRKQKESTSHNKGGRAQISILDSRRSRNIAIILKSLTISRQELLDALMEGRGLDPDTLEKLVRITPNQEQQSQILEFDGDPLRLGDAESFIFHLLKAVPTAFTRLNAMLFRSNFKSELMRIRDFLQTLSVGCEELKRKGLFTKLLEATLKSGNRLNSGTTRGDAQAFNLNSLLKLSDVKITDGKTTLLHFVVEEVIRSEGKKQFSNSNSKNHISGKERENEYTLLGLSALESLTWELSNVKKASTIDYKTFIASCPTLSIHISEIRKLLSNEGGEYKSNMMHFVKSAEEEIETARKEQTRVLEIVKKTNEYYETGDRENPLGLFVIVNDFVGMVNQVCTEIGRNLRGKSNEMNLDPCPPLKSSASLKFPRLADDFMCSISSDSTDDGF</sequence>
<evidence type="ECO:0000256" key="1">
    <source>
        <dbReference type="ARBA" id="ARBA00025793"/>
    </source>
</evidence>
<organism evidence="6 7">
    <name type="scientific">Momordica charantia</name>
    <name type="common">Bitter gourd</name>
    <name type="synonym">Balsam pear</name>
    <dbReference type="NCBI Taxonomy" id="3673"/>
    <lineage>
        <taxon>Eukaryota</taxon>
        <taxon>Viridiplantae</taxon>
        <taxon>Streptophyta</taxon>
        <taxon>Embryophyta</taxon>
        <taxon>Tracheophyta</taxon>
        <taxon>Spermatophyta</taxon>
        <taxon>Magnoliopsida</taxon>
        <taxon>eudicotyledons</taxon>
        <taxon>Gunneridae</taxon>
        <taxon>Pentapetalae</taxon>
        <taxon>rosids</taxon>
        <taxon>fabids</taxon>
        <taxon>Cucurbitales</taxon>
        <taxon>Cucurbitaceae</taxon>
        <taxon>Momordiceae</taxon>
        <taxon>Momordica</taxon>
    </lineage>
</organism>
<proteinExistence type="inferred from homology"/>
<gene>
    <name evidence="7" type="primary">LOC111019290</name>
</gene>
<feature type="transmembrane region" description="Helical" evidence="4">
    <location>
        <begin position="30"/>
        <end position="49"/>
    </location>
</feature>
<reference evidence="7" key="1">
    <citation type="submission" date="2025-08" db="UniProtKB">
        <authorList>
            <consortium name="RefSeq"/>
        </authorList>
    </citation>
    <scope>IDENTIFICATION</scope>
    <source>
        <strain evidence="7">OHB3-1</strain>
    </source>
</reference>
<comment type="similarity">
    <text evidence="1">Belongs to the formin-like family. Class-I subfamily.</text>
</comment>
<feature type="region of interest" description="Disordered" evidence="3">
    <location>
        <begin position="194"/>
        <end position="275"/>
    </location>
</feature>
<dbReference type="GO" id="GO:0051015">
    <property type="term" value="F:actin filament binding"/>
    <property type="evidence" value="ECO:0007669"/>
    <property type="project" value="InterPro"/>
</dbReference>
<feature type="region of interest" description="Disordered" evidence="3">
    <location>
        <begin position="74"/>
        <end position="102"/>
    </location>
</feature>
<feature type="compositionally biased region" description="Basic residues" evidence="3">
    <location>
        <begin position="326"/>
        <end position="336"/>
    </location>
</feature>
<accession>A0A6J1DBW3</accession>
<dbReference type="Gene3D" id="1.20.58.2220">
    <property type="entry name" value="Formin, FH2 domain"/>
    <property type="match status" value="1"/>
</dbReference>
<feature type="non-terminal residue" evidence="7">
    <location>
        <position position="1"/>
    </location>
</feature>
<dbReference type="KEGG" id="mcha:111019290"/>
<dbReference type="InterPro" id="IPR015425">
    <property type="entry name" value="FH2_Formin"/>
</dbReference>
<dbReference type="AlphaFoldDB" id="A0A6J1DBW3"/>
<keyword evidence="4" id="KW-1133">Transmembrane helix</keyword>
<evidence type="ECO:0000256" key="4">
    <source>
        <dbReference type="SAM" id="Phobius"/>
    </source>
</evidence>
<dbReference type="PANTHER" id="PTHR23213:SF354">
    <property type="entry name" value="FORMIN-LIKE PROTEIN 4"/>
    <property type="match status" value="1"/>
</dbReference>
<feature type="region of interest" description="Disordered" evidence="3">
    <location>
        <begin position="325"/>
        <end position="348"/>
    </location>
</feature>
<keyword evidence="4" id="KW-0472">Membrane</keyword>
<dbReference type="PROSITE" id="PS51444">
    <property type="entry name" value="FH2"/>
    <property type="match status" value="1"/>
</dbReference>
<evidence type="ECO:0000256" key="3">
    <source>
        <dbReference type="SAM" id="MobiDB-lite"/>
    </source>
</evidence>
<dbReference type="SMART" id="SM00498">
    <property type="entry name" value="FH2"/>
    <property type="match status" value="1"/>
</dbReference>
<dbReference type="OrthoDB" id="1668162at2759"/>
<keyword evidence="6" id="KW-1185">Reference proteome</keyword>
<protein>
    <recommendedName>
        <fullName evidence="2">Formin-like protein</fullName>
    </recommendedName>
</protein>
<evidence type="ECO:0000313" key="7">
    <source>
        <dbReference type="RefSeq" id="XP_022151328.1"/>
    </source>
</evidence>
<feature type="compositionally biased region" description="Pro residues" evidence="3">
    <location>
        <begin position="82"/>
        <end position="97"/>
    </location>
</feature>
<evidence type="ECO:0000259" key="5">
    <source>
        <dbReference type="PROSITE" id="PS51444"/>
    </source>
</evidence>
<name>A0A6J1DBW3_MOMCH</name>